<evidence type="ECO:0000256" key="1">
    <source>
        <dbReference type="SAM" id="MobiDB-lite"/>
    </source>
</evidence>
<accession>A0A974DCI7</accession>
<sequence length="73" mass="7958">MNELSLSVSEGMRSRRMLPCVASLFLAQASSIFLTQVSQVEGGGTRQSKHHAQTEKHARQAQGISALSLHPLR</sequence>
<name>A0A974DCI7_XENLA</name>
<protein>
    <submittedName>
        <fullName evidence="2">Uncharacterized protein</fullName>
    </submittedName>
</protein>
<gene>
    <name evidence="2" type="ORF">XELAEV_18017530mg</name>
</gene>
<dbReference type="EMBL" id="CM004470">
    <property type="protein sequence ID" value="OCT88900.1"/>
    <property type="molecule type" value="Genomic_DNA"/>
</dbReference>
<evidence type="ECO:0000313" key="3">
    <source>
        <dbReference type="Proteomes" id="UP000694892"/>
    </source>
</evidence>
<dbReference type="Proteomes" id="UP000694892">
    <property type="component" value="Chromosome 3L"/>
</dbReference>
<organism evidence="2 3">
    <name type="scientific">Xenopus laevis</name>
    <name type="common">African clawed frog</name>
    <dbReference type="NCBI Taxonomy" id="8355"/>
    <lineage>
        <taxon>Eukaryota</taxon>
        <taxon>Metazoa</taxon>
        <taxon>Chordata</taxon>
        <taxon>Craniata</taxon>
        <taxon>Vertebrata</taxon>
        <taxon>Euteleostomi</taxon>
        <taxon>Amphibia</taxon>
        <taxon>Batrachia</taxon>
        <taxon>Anura</taxon>
        <taxon>Pipoidea</taxon>
        <taxon>Pipidae</taxon>
        <taxon>Xenopodinae</taxon>
        <taxon>Xenopus</taxon>
        <taxon>Xenopus</taxon>
    </lineage>
</organism>
<proteinExistence type="predicted"/>
<feature type="region of interest" description="Disordered" evidence="1">
    <location>
        <begin position="40"/>
        <end position="73"/>
    </location>
</feature>
<dbReference type="AlphaFoldDB" id="A0A974DCI7"/>
<reference evidence="3" key="1">
    <citation type="journal article" date="2016" name="Nature">
        <title>Genome evolution in the allotetraploid frog Xenopus laevis.</title>
        <authorList>
            <person name="Session A.M."/>
            <person name="Uno Y."/>
            <person name="Kwon T."/>
            <person name="Chapman J.A."/>
            <person name="Toyoda A."/>
            <person name="Takahashi S."/>
            <person name="Fukui A."/>
            <person name="Hikosaka A."/>
            <person name="Suzuki A."/>
            <person name="Kondo M."/>
            <person name="van Heeringen S.J."/>
            <person name="Quigley I."/>
            <person name="Heinz S."/>
            <person name="Ogino H."/>
            <person name="Ochi H."/>
            <person name="Hellsten U."/>
            <person name="Lyons J.B."/>
            <person name="Simakov O."/>
            <person name="Putnam N."/>
            <person name="Stites J."/>
            <person name="Kuroki Y."/>
            <person name="Tanaka T."/>
            <person name="Michiue T."/>
            <person name="Watanabe M."/>
            <person name="Bogdanovic O."/>
            <person name="Lister R."/>
            <person name="Georgiou G."/>
            <person name="Paranjpe S.S."/>
            <person name="van Kruijsbergen I."/>
            <person name="Shu S."/>
            <person name="Carlson J."/>
            <person name="Kinoshita T."/>
            <person name="Ohta Y."/>
            <person name="Mawaribuchi S."/>
            <person name="Jenkins J."/>
            <person name="Grimwood J."/>
            <person name="Schmutz J."/>
            <person name="Mitros T."/>
            <person name="Mozaffari S.V."/>
            <person name="Suzuki Y."/>
            <person name="Haramoto Y."/>
            <person name="Yamamoto T.S."/>
            <person name="Takagi C."/>
            <person name="Heald R."/>
            <person name="Miller K."/>
            <person name="Haudenschild C."/>
            <person name="Kitzman J."/>
            <person name="Nakayama T."/>
            <person name="Izutsu Y."/>
            <person name="Robert J."/>
            <person name="Fortriede J."/>
            <person name="Burns K."/>
            <person name="Lotay V."/>
            <person name="Karimi K."/>
            <person name="Yasuoka Y."/>
            <person name="Dichmann D.S."/>
            <person name="Flajnik M.F."/>
            <person name="Houston D.W."/>
            <person name="Shendure J."/>
            <person name="DuPasquier L."/>
            <person name="Vize P.D."/>
            <person name="Zorn A.M."/>
            <person name="Ito M."/>
            <person name="Marcotte E.M."/>
            <person name="Wallingford J.B."/>
            <person name="Ito Y."/>
            <person name="Asashima M."/>
            <person name="Ueno N."/>
            <person name="Matsuda Y."/>
            <person name="Veenstra G.J."/>
            <person name="Fujiyama A."/>
            <person name="Harland R.M."/>
            <person name="Taira M."/>
            <person name="Rokhsar D.S."/>
        </authorList>
    </citation>
    <scope>NUCLEOTIDE SEQUENCE [LARGE SCALE GENOMIC DNA]</scope>
    <source>
        <strain evidence="3">J</strain>
    </source>
</reference>
<evidence type="ECO:0000313" key="2">
    <source>
        <dbReference type="EMBL" id="OCT88900.1"/>
    </source>
</evidence>